<organism evidence="1 2">
    <name type="scientific">Photorhabdus namnaonensis</name>
    <dbReference type="NCBI Taxonomy" id="1851568"/>
    <lineage>
        <taxon>Bacteria</taxon>
        <taxon>Pseudomonadati</taxon>
        <taxon>Pseudomonadota</taxon>
        <taxon>Gammaproteobacteria</taxon>
        <taxon>Enterobacterales</taxon>
        <taxon>Morganellaceae</taxon>
        <taxon>Photorhabdus</taxon>
    </lineage>
</organism>
<gene>
    <name evidence="1" type="ORF">Phpb_04522</name>
</gene>
<dbReference type="Proteomes" id="UP000092665">
    <property type="component" value="Unassembled WGS sequence"/>
</dbReference>
<protein>
    <submittedName>
        <fullName evidence="1">Uncharacterized protein</fullName>
    </submittedName>
</protein>
<name>A0A1B8YBA0_9GAMM</name>
<evidence type="ECO:0000313" key="1">
    <source>
        <dbReference type="EMBL" id="OCA52390.1"/>
    </source>
</evidence>
<reference evidence="2" key="1">
    <citation type="submission" date="2015-11" db="EMBL/GenBank/DDBJ databases">
        <authorList>
            <person name="Tobias N.J."/>
            <person name="Mishra B."/>
            <person name="Gupta D.K."/>
            <person name="Thines M."/>
            <person name="Stinear T.P."/>
            <person name="Bode H.B."/>
        </authorList>
    </citation>
    <scope>NUCLEOTIDE SEQUENCE [LARGE SCALE GENOMIC DNA]</scope>
    <source>
        <strain evidence="2">PB45.5</strain>
    </source>
</reference>
<dbReference type="PATRIC" id="fig|29488.15.peg.4966"/>
<proteinExistence type="predicted"/>
<sequence length="71" mass="7869">MRLHYRGEGLAGSALAFWCSKLPLKILLLEATAPGIRGATVQRHCFSDKRIVLWEPLGGYVNPRLYSLGCP</sequence>
<dbReference type="EMBL" id="LOIC01000099">
    <property type="protein sequence ID" value="OCA52390.1"/>
    <property type="molecule type" value="Genomic_DNA"/>
</dbReference>
<accession>A0A1B8YBA0</accession>
<comment type="caution">
    <text evidence="1">The sequence shown here is derived from an EMBL/GenBank/DDBJ whole genome shotgun (WGS) entry which is preliminary data.</text>
</comment>
<evidence type="ECO:0000313" key="2">
    <source>
        <dbReference type="Proteomes" id="UP000092665"/>
    </source>
</evidence>
<dbReference type="RefSeq" id="WP_065392297.1">
    <property type="nucleotide sequence ID" value="NZ_CAWMQN010000099.1"/>
</dbReference>
<dbReference type="AlphaFoldDB" id="A0A1B8YBA0"/>
<keyword evidence="2" id="KW-1185">Reference proteome</keyword>